<evidence type="ECO:0000313" key="2">
    <source>
        <dbReference type="Proteomes" id="UP001597176"/>
    </source>
</evidence>
<comment type="caution">
    <text evidence="1">The sequence shown here is derived from an EMBL/GenBank/DDBJ whole genome shotgun (WGS) entry which is preliminary data.</text>
</comment>
<dbReference type="EMBL" id="JBHTND010000028">
    <property type="protein sequence ID" value="MFD1303375.1"/>
    <property type="molecule type" value="Genomic_DNA"/>
</dbReference>
<keyword evidence="2" id="KW-1185">Reference proteome</keyword>
<protein>
    <submittedName>
        <fullName evidence="1">Glycosyltransferase family 2 protein</fullName>
    </submittedName>
</protein>
<accession>A0ABW3X2E5</accession>
<organism evidence="1 2">
    <name type="scientific">Methylobacterium marchantiae</name>
    <dbReference type="NCBI Taxonomy" id="600331"/>
    <lineage>
        <taxon>Bacteria</taxon>
        <taxon>Pseudomonadati</taxon>
        <taxon>Pseudomonadota</taxon>
        <taxon>Alphaproteobacteria</taxon>
        <taxon>Hyphomicrobiales</taxon>
        <taxon>Methylobacteriaceae</taxon>
        <taxon>Methylobacterium</taxon>
    </lineage>
</organism>
<reference evidence="2" key="1">
    <citation type="journal article" date="2019" name="Int. J. Syst. Evol. Microbiol.">
        <title>The Global Catalogue of Microorganisms (GCM) 10K type strain sequencing project: providing services to taxonomists for standard genome sequencing and annotation.</title>
        <authorList>
            <consortium name="The Broad Institute Genomics Platform"/>
            <consortium name="The Broad Institute Genome Sequencing Center for Infectious Disease"/>
            <person name="Wu L."/>
            <person name="Ma J."/>
        </authorList>
    </citation>
    <scope>NUCLEOTIDE SEQUENCE [LARGE SCALE GENOMIC DNA]</scope>
    <source>
        <strain evidence="2">CCUG 56108</strain>
    </source>
</reference>
<gene>
    <name evidence="1" type="ORF">ACFQ4G_17520</name>
</gene>
<sequence>MKGRPVDLAVLALARDCAKTLPNFLRMIESLEAGGVSTFAIVGENGSRDATRALLVEAASRGLLRIEDTGFMSGLPRLERMARGREALAMRLRRTPVVSPLVCILDLDEPMSAAPDVASLRRVMARLLDDHDRFASAATSRPTYYDLLAFDDGSLSFDRLDEEIHARETNPFRYWSFFQKTIYPAQRQLTSDRTIPCVSAFNGLCLYKGEDFALGSYCDGSDFRLCEHLTFNRSVAAATGRAMAIDPDLVVTMPVEHGSRSFGAFWAQRVQKLALRLKSRVPAAS</sequence>
<dbReference type="RefSeq" id="WP_379040719.1">
    <property type="nucleotide sequence ID" value="NZ_JBHTND010000028.1"/>
</dbReference>
<name>A0ABW3X2E5_9HYPH</name>
<evidence type="ECO:0000313" key="1">
    <source>
        <dbReference type="EMBL" id="MFD1303375.1"/>
    </source>
</evidence>
<dbReference type="Proteomes" id="UP001597176">
    <property type="component" value="Unassembled WGS sequence"/>
</dbReference>
<proteinExistence type="predicted"/>